<name>A0A0F9L5H7_9ZZZZ</name>
<sequence length="149" mass="17356">MSRDPSRRLEEARKTGGFPLYDAITGRVAIVPEKVMRCPRCDGMVARKEASKKADRTTPEGQPIYKCNACKIEFAQTTKELYCDYLVRNITKLDCVACPIKEKFMPEWHQRAQERGGYTPDDPFCPYFKMRLGMDYKPEGWFRDNELEK</sequence>
<gene>
    <name evidence="1" type="ORF">LCGC14_1242520</name>
</gene>
<organism evidence="1">
    <name type="scientific">marine sediment metagenome</name>
    <dbReference type="NCBI Taxonomy" id="412755"/>
    <lineage>
        <taxon>unclassified sequences</taxon>
        <taxon>metagenomes</taxon>
        <taxon>ecological metagenomes</taxon>
    </lineage>
</organism>
<accession>A0A0F9L5H7</accession>
<reference evidence="1" key="1">
    <citation type="journal article" date="2015" name="Nature">
        <title>Complex archaea that bridge the gap between prokaryotes and eukaryotes.</title>
        <authorList>
            <person name="Spang A."/>
            <person name="Saw J.H."/>
            <person name="Jorgensen S.L."/>
            <person name="Zaremba-Niedzwiedzka K."/>
            <person name="Martijn J."/>
            <person name="Lind A.E."/>
            <person name="van Eijk R."/>
            <person name="Schleper C."/>
            <person name="Guy L."/>
            <person name="Ettema T.J."/>
        </authorList>
    </citation>
    <scope>NUCLEOTIDE SEQUENCE</scope>
</reference>
<dbReference type="AlphaFoldDB" id="A0A0F9L5H7"/>
<proteinExistence type="predicted"/>
<comment type="caution">
    <text evidence="1">The sequence shown here is derived from an EMBL/GenBank/DDBJ whole genome shotgun (WGS) entry which is preliminary data.</text>
</comment>
<dbReference type="EMBL" id="LAZR01006727">
    <property type="protein sequence ID" value="KKM90054.1"/>
    <property type="molecule type" value="Genomic_DNA"/>
</dbReference>
<evidence type="ECO:0000313" key="1">
    <source>
        <dbReference type="EMBL" id="KKM90054.1"/>
    </source>
</evidence>
<protein>
    <submittedName>
        <fullName evidence="1">Uncharacterized protein</fullName>
    </submittedName>
</protein>